<dbReference type="Proteomes" id="UP000555448">
    <property type="component" value="Unassembled WGS sequence"/>
</dbReference>
<gene>
    <name evidence="1" type="ORF">HNO88_000599</name>
</gene>
<comment type="caution">
    <text evidence="1">The sequence shown here is derived from an EMBL/GenBank/DDBJ whole genome shotgun (WGS) entry which is preliminary data.</text>
</comment>
<protein>
    <submittedName>
        <fullName evidence="1">Uncharacterized protein</fullName>
    </submittedName>
</protein>
<evidence type="ECO:0000313" key="1">
    <source>
        <dbReference type="EMBL" id="MBB4857292.1"/>
    </source>
</evidence>
<name>A0A7W7K6V4_9SPHN</name>
<organism evidence="1 2">
    <name type="scientific">Novosphingobium chloroacetimidivorans</name>
    <dbReference type="NCBI Taxonomy" id="1428314"/>
    <lineage>
        <taxon>Bacteria</taxon>
        <taxon>Pseudomonadati</taxon>
        <taxon>Pseudomonadota</taxon>
        <taxon>Alphaproteobacteria</taxon>
        <taxon>Sphingomonadales</taxon>
        <taxon>Sphingomonadaceae</taxon>
        <taxon>Novosphingobium</taxon>
    </lineage>
</organism>
<dbReference type="EMBL" id="JACHLR010000002">
    <property type="protein sequence ID" value="MBB4857292.1"/>
    <property type="molecule type" value="Genomic_DNA"/>
</dbReference>
<proteinExistence type="predicted"/>
<keyword evidence="2" id="KW-1185">Reference proteome</keyword>
<evidence type="ECO:0000313" key="2">
    <source>
        <dbReference type="Proteomes" id="UP000555448"/>
    </source>
</evidence>
<sequence>MDSARTQDEVTMKKSITAAITMAVAATALLATPTMAAKPKLTGEAKLARMLEGRQPGKPVNCLPLGSAQESRIIDKTAIVYRFGNTLYVNRPTNADALDDDDIMVTSTSQSSLCRLDTVQLHDRTSRFYSGFVGLQDFVPYKKVASAR</sequence>
<accession>A0A7W7K6V4</accession>
<reference evidence="1 2" key="1">
    <citation type="submission" date="2020-08" db="EMBL/GenBank/DDBJ databases">
        <title>Functional genomics of gut bacteria from endangered species of beetles.</title>
        <authorList>
            <person name="Carlos-Shanley C."/>
        </authorList>
    </citation>
    <scope>NUCLEOTIDE SEQUENCE [LARGE SCALE GENOMIC DNA]</scope>
    <source>
        <strain evidence="1 2">S00245</strain>
    </source>
</reference>
<dbReference type="AlphaFoldDB" id="A0A7W7K6V4"/>